<keyword evidence="4 7" id="KW-1133">Transmembrane helix</keyword>
<keyword evidence="2 7" id="KW-0812">Transmembrane</keyword>
<feature type="transmembrane region" description="Helical" evidence="7">
    <location>
        <begin position="23"/>
        <end position="43"/>
    </location>
</feature>
<comment type="function">
    <text evidence="7">Component of the MICOS complex, a large protein complex of the mitochondrial inner membrane that plays crucial roles in the maintenance of crista junctions, inner membrane architecture, and formation of contact sites to the outer membrane.</text>
</comment>
<reference evidence="9" key="1">
    <citation type="submission" date="2017-02" db="UniProtKB">
        <authorList>
            <consortium name="WormBaseParasite"/>
        </authorList>
    </citation>
    <scope>IDENTIFICATION</scope>
</reference>
<evidence type="ECO:0000256" key="1">
    <source>
        <dbReference type="ARBA" id="ARBA00010877"/>
    </source>
</evidence>
<feature type="coiled-coil region" evidence="8">
    <location>
        <begin position="312"/>
        <end position="358"/>
    </location>
</feature>
<comment type="subcellular location">
    <subcellularLocation>
        <location evidence="7">Mitochondrion inner membrane</location>
        <topology evidence="7">Single-pass membrane protein</topology>
    </subcellularLocation>
</comment>
<evidence type="ECO:0000256" key="7">
    <source>
        <dbReference type="RuleBase" id="RU363000"/>
    </source>
</evidence>
<evidence type="ECO:0000256" key="2">
    <source>
        <dbReference type="ARBA" id="ARBA00022692"/>
    </source>
</evidence>
<comment type="similarity">
    <text evidence="1 7">Belongs to the MICOS complex subunit Mic60 family.</text>
</comment>
<dbReference type="PANTHER" id="PTHR15415">
    <property type="entry name" value="MITOFILIN"/>
    <property type="match status" value="1"/>
</dbReference>
<organism evidence="9">
    <name type="scientific">Enterobius vermicularis</name>
    <name type="common">Human pinworm</name>
    <dbReference type="NCBI Taxonomy" id="51028"/>
    <lineage>
        <taxon>Eukaryota</taxon>
        <taxon>Metazoa</taxon>
        <taxon>Ecdysozoa</taxon>
        <taxon>Nematoda</taxon>
        <taxon>Chromadorea</taxon>
        <taxon>Rhabditida</taxon>
        <taxon>Spirurina</taxon>
        <taxon>Oxyuridomorpha</taxon>
        <taxon>Oxyuroidea</taxon>
        <taxon>Oxyuridae</taxon>
        <taxon>Enterobius</taxon>
    </lineage>
</organism>
<proteinExistence type="inferred from homology"/>
<evidence type="ECO:0000313" key="9">
    <source>
        <dbReference type="WBParaSite" id="EVEC_0000254301-mRNA-1"/>
    </source>
</evidence>
<evidence type="ECO:0000256" key="5">
    <source>
        <dbReference type="ARBA" id="ARBA00023128"/>
    </source>
</evidence>
<evidence type="ECO:0000256" key="6">
    <source>
        <dbReference type="ARBA" id="ARBA00023136"/>
    </source>
</evidence>
<keyword evidence="6 7" id="KW-0472">Membrane</keyword>
<keyword evidence="5 7" id="KW-0496">Mitochondrion</keyword>
<dbReference type="Pfam" id="PF09731">
    <property type="entry name" value="Mitofilin"/>
    <property type="match status" value="2"/>
</dbReference>
<dbReference type="GO" id="GO:0061617">
    <property type="term" value="C:MICOS complex"/>
    <property type="evidence" value="ECO:0007669"/>
    <property type="project" value="TreeGrafter"/>
</dbReference>
<name>A0A0N4UY97_ENTVE</name>
<evidence type="ECO:0000256" key="3">
    <source>
        <dbReference type="ARBA" id="ARBA00022792"/>
    </source>
</evidence>
<dbReference type="InterPro" id="IPR019133">
    <property type="entry name" value="MIC60"/>
</dbReference>
<evidence type="ECO:0000256" key="8">
    <source>
        <dbReference type="SAM" id="Coils"/>
    </source>
</evidence>
<keyword evidence="8" id="KW-0175">Coiled coil</keyword>
<sequence length="624" mass="71613">LFCDFKDFAVYRFRRKGSFAKKFFVTTSLVAGAVGSAVAYAYYDPISRTKFEEKVPYGKDLFDYVDNTKDNIMRSVNYVTLFYLFYDNSVLENIASAKLEASLKAAIMSAESRVKMATEAKLLTIAAINEHAELLKNAVSSTKKADWDAVSRAVEKADKASREDLAEENEARNYLDSVRKIINEGKRSNVTRYNPLLINAVETVNKLDEQLDELKLAVRKTRDESRRINHFQDLIKRSRRVYADELKDLLPGLDGKVKDASLTEDDLNMLVAHAHLKVTQLRQQLADQQVVEEENIAKAVEEQRLLDNSHAKEELDLELKRLKDQLDVDYERRLVAKRREWEEEAEEHLRNVASAHSEHLEQVVRTQKQLCDIEQKQKVIEEAVGAERKWNSEQILNAQQKLEGIEVALNSRLAADIEHRRSKQFWIACQNLVASVVYGKKAGLTPEERRNPLLNELNVIKDSSVGDEYVQNVIRAFSEEIIHDGVYPEQDLRTRFSHVYKMARRVAKIDENGGGLMQYLTSYLQSAITFDVPRNYSFSFFESLDKIDPDVLDNYEILSRTKYFVDKGDLTSAVRVAQLLKGEPGRLARDWIRDTRVHLEARFLVDLLLAHAAVLNITTTYHVS</sequence>
<dbReference type="PANTHER" id="PTHR15415:SF7">
    <property type="entry name" value="MICOS COMPLEX SUBUNIT MIC60"/>
    <property type="match status" value="1"/>
</dbReference>
<accession>A0A0N4UY97</accession>
<feature type="coiled-coil region" evidence="8">
    <location>
        <begin position="197"/>
        <end position="224"/>
    </location>
</feature>
<protein>
    <recommendedName>
        <fullName evidence="7">MICOS complex subunit MIC60</fullName>
    </recommendedName>
    <alternativeName>
        <fullName evidence="7">Mitofilin</fullName>
    </alternativeName>
</protein>
<evidence type="ECO:0000256" key="4">
    <source>
        <dbReference type="ARBA" id="ARBA00022989"/>
    </source>
</evidence>
<keyword evidence="3 7" id="KW-0999">Mitochondrion inner membrane</keyword>
<dbReference type="GO" id="GO:0042407">
    <property type="term" value="P:cristae formation"/>
    <property type="evidence" value="ECO:0007669"/>
    <property type="project" value="TreeGrafter"/>
</dbReference>
<dbReference type="WBParaSite" id="EVEC_0000254301-mRNA-1">
    <property type="protein sequence ID" value="EVEC_0000254301-mRNA-1"/>
    <property type="gene ID" value="EVEC_0000254301"/>
</dbReference>
<dbReference type="AlphaFoldDB" id="A0A0N4UY97"/>
<comment type="subunit">
    <text evidence="7">Component of the mitochondrial contact site and cristae organizing system (MICOS) complex.</text>
</comment>